<dbReference type="PANTHER" id="PTHR15629:SF2">
    <property type="entry name" value="SH3 DOMAIN-CONTAINING YSC84-LIKE PROTEIN 1"/>
    <property type="match status" value="1"/>
</dbReference>
<dbReference type="PROSITE" id="PS51257">
    <property type="entry name" value="PROKAR_LIPOPROTEIN"/>
    <property type="match status" value="1"/>
</dbReference>
<dbReference type="RefSeq" id="WP_187596161.1">
    <property type="nucleotide sequence ID" value="NZ_CP060714.1"/>
</dbReference>
<keyword evidence="1" id="KW-0732">Signal</keyword>
<feature type="chain" id="PRO_5028939897" evidence="1">
    <location>
        <begin position="25"/>
        <end position="194"/>
    </location>
</feature>
<dbReference type="EMBL" id="CP060714">
    <property type="protein sequence ID" value="QNN55888.1"/>
    <property type="molecule type" value="Genomic_DNA"/>
</dbReference>
<gene>
    <name evidence="3" type="ORF">H9K76_14945</name>
</gene>
<evidence type="ECO:0000256" key="1">
    <source>
        <dbReference type="SAM" id="SignalP"/>
    </source>
</evidence>
<keyword evidence="4" id="KW-1185">Reference proteome</keyword>
<proteinExistence type="predicted"/>
<dbReference type="Proteomes" id="UP000515811">
    <property type="component" value="Chromosome"/>
</dbReference>
<feature type="signal peptide" evidence="1">
    <location>
        <begin position="1"/>
        <end position="24"/>
    </location>
</feature>
<dbReference type="PANTHER" id="PTHR15629">
    <property type="entry name" value="SH3YL1 PROTEIN"/>
    <property type="match status" value="1"/>
</dbReference>
<dbReference type="CDD" id="cd11524">
    <property type="entry name" value="SYLF"/>
    <property type="match status" value="1"/>
</dbReference>
<dbReference type="GO" id="GO:0035091">
    <property type="term" value="F:phosphatidylinositol binding"/>
    <property type="evidence" value="ECO:0007669"/>
    <property type="project" value="TreeGrafter"/>
</dbReference>
<dbReference type="InterPro" id="IPR051702">
    <property type="entry name" value="SH3_domain_YSC84-like"/>
</dbReference>
<dbReference type="InterPro" id="IPR007461">
    <property type="entry name" value="Ysc84_actin-binding"/>
</dbReference>
<evidence type="ECO:0000259" key="2">
    <source>
        <dbReference type="Pfam" id="PF04366"/>
    </source>
</evidence>
<name>A0A7G9RJW3_9BURK</name>
<dbReference type="Pfam" id="PF04366">
    <property type="entry name" value="Ysc84"/>
    <property type="match status" value="1"/>
</dbReference>
<feature type="domain" description="Ysc84 actin-binding" evidence="2">
    <location>
        <begin position="106"/>
        <end position="190"/>
    </location>
</feature>
<evidence type="ECO:0000313" key="3">
    <source>
        <dbReference type="EMBL" id="QNN55888.1"/>
    </source>
</evidence>
<dbReference type="KEGG" id="drg:H9K76_14945"/>
<accession>A0A7G9RJW3</accession>
<protein>
    <submittedName>
        <fullName evidence="3">Twin-arginine translocation pathway signal</fullName>
    </submittedName>
</protein>
<organism evidence="3 4">
    <name type="scientific">Diaphorobacter ruginosibacter</name>
    <dbReference type="NCBI Taxonomy" id="1715720"/>
    <lineage>
        <taxon>Bacteria</taxon>
        <taxon>Pseudomonadati</taxon>
        <taxon>Pseudomonadota</taxon>
        <taxon>Betaproteobacteria</taxon>
        <taxon>Burkholderiales</taxon>
        <taxon>Comamonadaceae</taxon>
        <taxon>Diaphorobacter</taxon>
    </lineage>
</organism>
<evidence type="ECO:0000313" key="4">
    <source>
        <dbReference type="Proteomes" id="UP000515811"/>
    </source>
</evidence>
<dbReference type="AlphaFoldDB" id="A0A7G9RJW3"/>
<sequence>MRTISLRTVVMAAAVAVGSMSMVACTTTKTDTAAAPRMDSTTINTRANAALERLYTTAPGSKEMIAKAKGVLIFPSVVGGSFVVGVEHGRGVLREHGTNTAFYSTTGASIGWQIGGQSKAVIYVFNTAEALAKFKASNGWTAGADAQVTVGRVGANSSIDTTTAQEPVVSYVLTNVGLEAGVSLNGSKITRVVE</sequence>
<reference evidence="3 4" key="1">
    <citation type="submission" date="2020-08" db="EMBL/GenBank/DDBJ databases">
        <title>Genome sequence of Diaphorobacter ruginosibacter DSM 27467T.</title>
        <authorList>
            <person name="Hyun D.-W."/>
            <person name="Bae J.-W."/>
        </authorList>
    </citation>
    <scope>NUCLEOTIDE SEQUENCE [LARGE SCALE GENOMIC DNA]</scope>
    <source>
        <strain evidence="3 4">DSM 27467</strain>
    </source>
</reference>